<comment type="caution">
    <text evidence="1">The sequence shown here is derived from an EMBL/GenBank/DDBJ whole genome shotgun (WGS) entry which is preliminary data.</text>
</comment>
<proteinExistence type="predicted"/>
<evidence type="ECO:0000313" key="1">
    <source>
        <dbReference type="EMBL" id="MDA3614719.1"/>
    </source>
</evidence>
<protein>
    <submittedName>
        <fullName evidence="1">Uncharacterized protein</fullName>
    </submittedName>
</protein>
<dbReference type="EMBL" id="JAQGEF010000007">
    <property type="protein sequence ID" value="MDA3614719.1"/>
    <property type="molecule type" value="Genomic_DNA"/>
</dbReference>
<organism evidence="1 2">
    <name type="scientific">Polluticaenibacter yanchengensis</name>
    <dbReference type="NCBI Taxonomy" id="3014562"/>
    <lineage>
        <taxon>Bacteria</taxon>
        <taxon>Pseudomonadati</taxon>
        <taxon>Bacteroidota</taxon>
        <taxon>Chitinophagia</taxon>
        <taxon>Chitinophagales</taxon>
        <taxon>Chitinophagaceae</taxon>
        <taxon>Polluticaenibacter</taxon>
    </lineage>
</organism>
<sequence length="236" mass="27821">MVYNKLDTIVKGFLLAKGYSLHWYIDVLKYMADCLRDISFHTIQNINTTVIQIDEDGRAKLPCDYIDYVIIGRIIDQLVRPLVERGTMSNIENPEINKGLILEQSTRSLYDFDYRYYNTYGFGAGQERDSFKVLKKDKVIQFDISLANTEFYIEYISDGSHCDTLTNIDPRLITPLQSYSDWKLKQHNRTYNNQDKMIARDLFYVDLNNARKQINSISLEQIRRIVHRNYKQTIKT</sequence>
<name>A0ABT4UIQ8_9BACT</name>
<dbReference type="RefSeq" id="WP_407031044.1">
    <property type="nucleotide sequence ID" value="NZ_JAQGEF010000007.1"/>
</dbReference>
<evidence type="ECO:0000313" key="2">
    <source>
        <dbReference type="Proteomes" id="UP001210231"/>
    </source>
</evidence>
<keyword evidence="2" id="KW-1185">Reference proteome</keyword>
<dbReference type="Proteomes" id="UP001210231">
    <property type="component" value="Unassembled WGS sequence"/>
</dbReference>
<reference evidence="1 2" key="1">
    <citation type="submission" date="2022-12" db="EMBL/GenBank/DDBJ databases">
        <title>Chitinophagaceae gen. sp. nov., a new member of the family Chitinophagaceae, isolated from soil in a chemical factory.</title>
        <authorList>
            <person name="Ke Z."/>
        </authorList>
    </citation>
    <scope>NUCLEOTIDE SEQUENCE [LARGE SCALE GENOMIC DNA]</scope>
    <source>
        <strain evidence="1 2">LY-5</strain>
    </source>
</reference>
<gene>
    <name evidence="1" type="ORF">O3P16_07860</name>
</gene>
<accession>A0ABT4UIQ8</accession>